<dbReference type="InterPro" id="IPR003958">
    <property type="entry name" value="CBFA_NFYB_domain"/>
</dbReference>
<reference evidence="6 7" key="1">
    <citation type="journal article" date="2018" name="Sci. Data">
        <title>The draft genome sequence of cork oak.</title>
        <authorList>
            <person name="Ramos A.M."/>
            <person name="Usie A."/>
            <person name="Barbosa P."/>
            <person name="Barros P.M."/>
            <person name="Capote T."/>
            <person name="Chaves I."/>
            <person name="Simoes F."/>
            <person name="Abreu I."/>
            <person name="Carrasquinho I."/>
            <person name="Faro C."/>
            <person name="Guimaraes J.B."/>
            <person name="Mendonca D."/>
            <person name="Nobrega F."/>
            <person name="Rodrigues L."/>
            <person name="Saibo N.J.M."/>
            <person name="Varela M.C."/>
            <person name="Egas C."/>
            <person name="Matos J."/>
            <person name="Miguel C.M."/>
            <person name="Oliveira M.M."/>
            <person name="Ricardo C.P."/>
            <person name="Goncalves S."/>
        </authorList>
    </citation>
    <scope>NUCLEOTIDE SEQUENCE [LARGE SCALE GENOMIC DNA]</scope>
    <source>
        <strain evidence="7">cv. HL8</strain>
    </source>
</reference>
<dbReference type="InterPro" id="IPR027113">
    <property type="entry name" value="Transc_fact_NFYB/HAP3"/>
</dbReference>
<name>A0AAW0IW11_QUESU</name>
<dbReference type="GO" id="GO:0001228">
    <property type="term" value="F:DNA-binding transcription activator activity, RNA polymerase II-specific"/>
    <property type="evidence" value="ECO:0007669"/>
    <property type="project" value="InterPro"/>
</dbReference>
<comment type="similarity">
    <text evidence="1">Belongs to the NFYB/HAP3 subunit family.</text>
</comment>
<protein>
    <submittedName>
        <fullName evidence="6">Nuclear transcription factor y subunit b-5</fullName>
    </submittedName>
</protein>
<keyword evidence="3" id="KW-0804">Transcription</keyword>
<dbReference type="GO" id="GO:0046982">
    <property type="term" value="F:protein heterodimerization activity"/>
    <property type="evidence" value="ECO:0007669"/>
    <property type="project" value="InterPro"/>
</dbReference>
<evidence type="ECO:0000313" key="6">
    <source>
        <dbReference type="EMBL" id="KAK7818580.1"/>
    </source>
</evidence>
<organism evidence="6 7">
    <name type="scientific">Quercus suber</name>
    <name type="common">Cork oak</name>
    <dbReference type="NCBI Taxonomy" id="58331"/>
    <lineage>
        <taxon>Eukaryota</taxon>
        <taxon>Viridiplantae</taxon>
        <taxon>Streptophyta</taxon>
        <taxon>Embryophyta</taxon>
        <taxon>Tracheophyta</taxon>
        <taxon>Spermatophyta</taxon>
        <taxon>Magnoliopsida</taxon>
        <taxon>eudicotyledons</taxon>
        <taxon>Gunneridae</taxon>
        <taxon>Pentapetalae</taxon>
        <taxon>rosids</taxon>
        <taxon>fabids</taxon>
        <taxon>Fagales</taxon>
        <taxon>Fagaceae</taxon>
        <taxon>Quercus</taxon>
    </lineage>
</organism>
<keyword evidence="2" id="KW-0805">Transcription regulation</keyword>
<sequence length="293" mass="33382">MGNNLEREGFKYHFAGASTSSGEDGVIKEQDRLLPIANVGWIMKQMLPPNAKISKETMQECVFEFIRFVTGEASNKCHKEKCNTVNGDDICWALATLGFDDYAEPLRRYLQRYRELEGERAQQSKGSNNEEKNETSDYGVETPRKAAVPTTPLKFNVALDLTEDEKHQLQNMYECLVEGCGLKFKSYKSRQRHLVDKHKFPTSFEFYKKAHLSKKQRQKLQRKQATHKREEDSCMEVDNESIDGLISGISKLSTSDSPSSVSFGRRHTRGLTFVPRAVQREKMPGPTSAGTKR</sequence>
<keyword evidence="7" id="KW-1185">Reference proteome</keyword>
<feature type="domain" description="C2H2-type" evidence="5">
    <location>
        <begin position="175"/>
        <end position="198"/>
    </location>
</feature>
<dbReference type="InterPro" id="IPR009072">
    <property type="entry name" value="Histone-fold"/>
</dbReference>
<dbReference type="InterPro" id="IPR013087">
    <property type="entry name" value="Znf_C2H2_type"/>
</dbReference>
<dbReference type="CDD" id="cd22907">
    <property type="entry name" value="HFD_NFYB"/>
    <property type="match status" value="1"/>
</dbReference>
<dbReference type="PROSITE" id="PS00028">
    <property type="entry name" value="ZINC_FINGER_C2H2_1"/>
    <property type="match status" value="1"/>
</dbReference>
<dbReference type="GO" id="GO:0016602">
    <property type="term" value="C:CCAAT-binding factor complex"/>
    <property type="evidence" value="ECO:0007669"/>
    <property type="project" value="InterPro"/>
</dbReference>
<dbReference type="SUPFAM" id="SSF47113">
    <property type="entry name" value="Histone-fold"/>
    <property type="match status" value="1"/>
</dbReference>
<evidence type="ECO:0000256" key="4">
    <source>
        <dbReference type="SAM" id="MobiDB-lite"/>
    </source>
</evidence>
<evidence type="ECO:0000259" key="5">
    <source>
        <dbReference type="PROSITE" id="PS00028"/>
    </source>
</evidence>
<dbReference type="AlphaFoldDB" id="A0AAW0IW11"/>
<evidence type="ECO:0000256" key="3">
    <source>
        <dbReference type="ARBA" id="ARBA00023163"/>
    </source>
</evidence>
<feature type="compositionally biased region" description="Basic and acidic residues" evidence="4">
    <location>
        <begin position="118"/>
        <end position="135"/>
    </location>
</feature>
<dbReference type="Gene3D" id="1.10.20.10">
    <property type="entry name" value="Histone, subunit A"/>
    <property type="match status" value="1"/>
</dbReference>
<dbReference type="GO" id="GO:0000978">
    <property type="term" value="F:RNA polymerase II cis-regulatory region sequence-specific DNA binding"/>
    <property type="evidence" value="ECO:0007669"/>
    <property type="project" value="TreeGrafter"/>
</dbReference>
<proteinExistence type="inferred from homology"/>
<dbReference type="PANTHER" id="PTHR11064">
    <property type="entry name" value="CCAAT-BINDING TRANSCRIPTION FACTOR-RELATED"/>
    <property type="match status" value="1"/>
</dbReference>
<dbReference type="EMBL" id="PKMF04000820">
    <property type="protein sequence ID" value="KAK7818580.1"/>
    <property type="molecule type" value="Genomic_DNA"/>
</dbReference>
<accession>A0AAW0IW11</accession>
<evidence type="ECO:0000256" key="1">
    <source>
        <dbReference type="ARBA" id="ARBA00009053"/>
    </source>
</evidence>
<gene>
    <name evidence="6" type="primary">NFYB5_2</name>
    <name evidence="6" type="ORF">CFP56_041186</name>
</gene>
<feature type="region of interest" description="Disordered" evidence="4">
    <location>
        <begin position="118"/>
        <end position="144"/>
    </location>
</feature>
<evidence type="ECO:0000313" key="7">
    <source>
        <dbReference type="Proteomes" id="UP000237347"/>
    </source>
</evidence>
<dbReference type="PANTHER" id="PTHR11064:SF106">
    <property type="entry name" value="NUCLEAR TRANSCRIPTION FACTOR Y SUBUNIT B-5"/>
    <property type="match status" value="1"/>
</dbReference>
<dbReference type="PRINTS" id="PR00615">
    <property type="entry name" value="CCAATSUBUNTA"/>
</dbReference>
<dbReference type="Pfam" id="PF00808">
    <property type="entry name" value="CBFD_NFYB_HMF"/>
    <property type="match status" value="1"/>
</dbReference>
<dbReference type="Proteomes" id="UP000237347">
    <property type="component" value="Unassembled WGS sequence"/>
</dbReference>
<comment type="caution">
    <text evidence="6">The sequence shown here is derived from an EMBL/GenBank/DDBJ whole genome shotgun (WGS) entry which is preliminary data.</text>
</comment>
<evidence type="ECO:0000256" key="2">
    <source>
        <dbReference type="ARBA" id="ARBA00023015"/>
    </source>
</evidence>